<accession>A0ABX0KSH5</accession>
<name>A0ABX0KSH5_9NEIS</name>
<protein>
    <recommendedName>
        <fullName evidence="3">Lipoprotein</fullName>
    </recommendedName>
</protein>
<evidence type="ECO:0008006" key="3">
    <source>
        <dbReference type="Google" id="ProtNLM"/>
    </source>
</evidence>
<dbReference type="PROSITE" id="PS51257">
    <property type="entry name" value="PROKAR_LIPOPROTEIN"/>
    <property type="match status" value="1"/>
</dbReference>
<keyword evidence="2" id="KW-1185">Reference proteome</keyword>
<dbReference type="RefSeq" id="WP_166828236.1">
    <property type="nucleotide sequence ID" value="NZ_JAAOLX010000008.1"/>
</dbReference>
<evidence type="ECO:0000313" key="1">
    <source>
        <dbReference type="EMBL" id="NHQ87608.1"/>
    </source>
</evidence>
<sequence>MKKVLPLLSLCFLFGCANPVRDGINNLRTSVRNGFQDIKIEVAPEVTKVANLEELKLEAALDDRFDLNGYVTYTKSCHSFLTMDVRFYSANGSALGNSMAMSKSYKSGERAKFKASFKQIAKDRGELISKAVVSNLKCS</sequence>
<proteinExistence type="predicted"/>
<gene>
    <name evidence="1" type="ORF">HA050_15925</name>
</gene>
<evidence type="ECO:0000313" key="2">
    <source>
        <dbReference type="Proteomes" id="UP000712570"/>
    </source>
</evidence>
<dbReference type="EMBL" id="JAAOLX010000008">
    <property type="protein sequence ID" value="NHQ87608.1"/>
    <property type="molecule type" value="Genomic_DNA"/>
</dbReference>
<organism evidence="1 2">
    <name type="scientific">Iodobacter violaceini</name>
    <dbReference type="NCBI Taxonomy" id="3044271"/>
    <lineage>
        <taxon>Bacteria</taxon>
        <taxon>Pseudomonadati</taxon>
        <taxon>Pseudomonadota</taxon>
        <taxon>Betaproteobacteria</taxon>
        <taxon>Neisseriales</taxon>
        <taxon>Chitinibacteraceae</taxon>
        <taxon>Iodobacter</taxon>
    </lineage>
</organism>
<dbReference type="Proteomes" id="UP000712570">
    <property type="component" value="Unassembled WGS sequence"/>
</dbReference>
<comment type="caution">
    <text evidence="1">The sequence shown here is derived from an EMBL/GenBank/DDBJ whole genome shotgun (WGS) entry which is preliminary data.</text>
</comment>
<reference evidence="1 2" key="1">
    <citation type="submission" date="2020-03" db="EMBL/GenBank/DDBJ databases">
        <title>Draft genome sequence of environmentally isolated violet-colored cultures.</title>
        <authorList>
            <person name="Wilson H.S."/>
        </authorList>
    </citation>
    <scope>NUCLEOTIDE SEQUENCE [LARGE SCALE GENOMIC DNA]</scope>
    <source>
        <strain evidence="1 2">HSC-16F04</strain>
    </source>
</reference>